<accession>A0A0A9G287</accession>
<name>A0A0A9G287_ARUDO</name>
<reference evidence="1" key="1">
    <citation type="submission" date="2014-09" db="EMBL/GenBank/DDBJ databases">
        <authorList>
            <person name="Magalhaes I.L.F."/>
            <person name="Oliveira U."/>
            <person name="Santos F.R."/>
            <person name="Vidigal T.H.D.A."/>
            <person name="Brescovit A.D."/>
            <person name="Santos A.J."/>
        </authorList>
    </citation>
    <scope>NUCLEOTIDE SEQUENCE</scope>
    <source>
        <tissue evidence="1">Shoot tissue taken approximately 20 cm above the soil surface</tissue>
    </source>
</reference>
<sequence>MWVRTGQASARLDLEFGLDLLTSTAPSSLLAK</sequence>
<protein>
    <submittedName>
        <fullName evidence="1">Uncharacterized protein</fullName>
    </submittedName>
</protein>
<evidence type="ECO:0000313" key="1">
    <source>
        <dbReference type="EMBL" id="JAE16641.1"/>
    </source>
</evidence>
<dbReference type="AlphaFoldDB" id="A0A0A9G287"/>
<proteinExistence type="predicted"/>
<reference evidence="1" key="2">
    <citation type="journal article" date="2015" name="Data Brief">
        <title>Shoot transcriptome of the giant reed, Arundo donax.</title>
        <authorList>
            <person name="Barrero R.A."/>
            <person name="Guerrero F.D."/>
            <person name="Moolhuijzen P."/>
            <person name="Goolsby J.A."/>
            <person name="Tidwell J."/>
            <person name="Bellgard S.E."/>
            <person name="Bellgard M.I."/>
        </authorList>
    </citation>
    <scope>NUCLEOTIDE SEQUENCE</scope>
    <source>
        <tissue evidence="1">Shoot tissue taken approximately 20 cm above the soil surface</tissue>
    </source>
</reference>
<dbReference type="EMBL" id="GBRH01181255">
    <property type="protein sequence ID" value="JAE16641.1"/>
    <property type="molecule type" value="Transcribed_RNA"/>
</dbReference>
<organism evidence="1">
    <name type="scientific">Arundo donax</name>
    <name type="common">Giant reed</name>
    <name type="synonym">Donax arundinaceus</name>
    <dbReference type="NCBI Taxonomy" id="35708"/>
    <lineage>
        <taxon>Eukaryota</taxon>
        <taxon>Viridiplantae</taxon>
        <taxon>Streptophyta</taxon>
        <taxon>Embryophyta</taxon>
        <taxon>Tracheophyta</taxon>
        <taxon>Spermatophyta</taxon>
        <taxon>Magnoliopsida</taxon>
        <taxon>Liliopsida</taxon>
        <taxon>Poales</taxon>
        <taxon>Poaceae</taxon>
        <taxon>PACMAD clade</taxon>
        <taxon>Arundinoideae</taxon>
        <taxon>Arundineae</taxon>
        <taxon>Arundo</taxon>
    </lineage>
</organism>